<accession>A0A917TDS8</accession>
<dbReference type="Proteomes" id="UP000618460">
    <property type="component" value="Unassembled WGS sequence"/>
</dbReference>
<reference evidence="2" key="1">
    <citation type="journal article" date="2014" name="Int. J. Syst. Evol. Microbiol.">
        <title>Complete genome sequence of Corynebacterium casei LMG S-19264T (=DSM 44701T), isolated from a smear-ripened cheese.</title>
        <authorList>
            <consortium name="US DOE Joint Genome Institute (JGI-PGF)"/>
            <person name="Walter F."/>
            <person name="Albersmeier A."/>
            <person name="Kalinowski J."/>
            <person name="Ruckert C."/>
        </authorList>
    </citation>
    <scope>NUCLEOTIDE SEQUENCE</scope>
    <source>
        <strain evidence="2">CGMCC 1.6333</strain>
    </source>
</reference>
<reference evidence="2" key="2">
    <citation type="submission" date="2020-09" db="EMBL/GenBank/DDBJ databases">
        <authorList>
            <person name="Sun Q."/>
            <person name="Zhou Y."/>
        </authorList>
    </citation>
    <scope>NUCLEOTIDE SEQUENCE</scope>
    <source>
        <strain evidence="2">CGMCC 1.6333</strain>
    </source>
</reference>
<feature type="transmembrane region" description="Helical" evidence="1">
    <location>
        <begin position="39"/>
        <end position="57"/>
    </location>
</feature>
<dbReference type="AlphaFoldDB" id="A0A917TDS8"/>
<dbReference type="RefSeq" id="WP_117152703.1">
    <property type="nucleotide sequence ID" value="NZ_BMLG01000001.1"/>
</dbReference>
<keyword evidence="1" id="KW-0472">Membrane</keyword>
<sequence length="61" mass="6870">MRSALRISAIYLITGLLWIIFSDNLIQSIPQERGGLFQLQTYKGFIYVGATAILPAIKEKK</sequence>
<name>A0A917TDS8_9BACI</name>
<organism evidence="2 3">
    <name type="scientific">Paraliobacillus quinghaiensis</name>
    <dbReference type="NCBI Taxonomy" id="470815"/>
    <lineage>
        <taxon>Bacteria</taxon>
        <taxon>Bacillati</taxon>
        <taxon>Bacillota</taxon>
        <taxon>Bacilli</taxon>
        <taxon>Bacillales</taxon>
        <taxon>Bacillaceae</taxon>
        <taxon>Paraliobacillus</taxon>
    </lineage>
</organism>
<gene>
    <name evidence="2" type="ORF">GCM10011351_01370</name>
</gene>
<evidence type="ECO:0000256" key="1">
    <source>
        <dbReference type="SAM" id="Phobius"/>
    </source>
</evidence>
<keyword evidence="1" id="KW-0812">Transmembrane</keyword>
<evidence type="ECO:0000313" key="3">
    <source>
        <dbReference type="Proteomes" id="UP000618460"/>
    </source>
</evidence>
<evidence type="ECO:0000313" key="2">
    <source>
        <dbReference type="EMBL" id="GGM19213.1"/>
    </source>
</evidence>
<keyword evidence="1" id="KW-1133">Transmembrane helix</keyword>
<comment type="caution">
    <text evidence="2">The sequence shown here is derived from an EMBL/GenBank/DDBJ whole genome shotgun (WGS) entry which is preliminary data.</text>
</comment>
<dbReference type="EMBL" id="BMLG01000001">
    <property type="protein sequence ID" value="GGM19213.1"/>
    <property type="molecule type" value="Genomic_DNA"/>
</dbReference>
<feature type="transmembrane region" description="Helical" evidence="1">
    <location>
        <begin position="7"/>
        <end position="27"/>
    </location>
</feature>
<keyword evidence="3" id="KW-1185">Reference proteome</keyword>
<proteinExistence type="predicted"/>
<protein>
    <submittedName>
        <fullName evidence="2">Uncharacterized protein</fullName>
    </submittedName>
</protein>